<dbReference type="GO" id="GO:0005543">
    <property type="term" value="F:phospholipid binding"/>
    <property type="evidence" value="ECO:0007669"/>
    <property type="project" value="TreeGrafter"/>
</dbReference>
<evidence type="ECO:0000313" key="12">
    <source>
        <dbReference type="EMBL" id="SFP20093.1"/>
    </source>
</evidence>
<name>A0A662ZFT1_9GAMM</name>
<evidence type="ECO:0000256" key="3">
    <source>
        <dbReference type="ARBA" id="ARBA00012687"/>
    </source>
</evidence>
<dbReference type="GO" id="GO:0016020">
    <property type="term" value="C:membrane"/>
    <property type="evidence" value="ECO:0007669"/>
    <property type="project" value="GOC"/>
</dbReference>
<dbReference type="InterPro" id="IPR003835">
    <property type="entry name" value="Glyco_trans_19"/>
</dbReference>
<dbReference type="RefSeq" id="WP_031578760.1">
    <property type="nucleotide sequence ID" value="NZ_FOXF01000008.1"/>
</dbReference>
<dbReference type="OrthoDB" id="9801642at2"/>
<accession>A0A662ZFT1</accession>
<dbReference type="EMBL" id="FOXF01000008">
    <property type="protein sequence ID" value="SFP20093.1"/>
    <property type="molecule type" value="Genomic_DNA"/>
</dbReference>
<dbReference type="GO" id="GO:0008915">
    <property type="term" value="F:lipid-A-disaccharide synthase activity"/>
    <property type="evidence" value="ECO:0007669"/>
    <property type="project" value="UniProtKB-UniRule"/>
</dbReference>
<dbReference type="HAMAP" id="MF_00392">
    <property type="entry name" value="LpxB"/>
    <property type="match status" value="1"/>
</dbReference>
<evidence type="ECO:0000256" key="4">
    <source>
        <dbReference type="ARBA" id="ARBA00020902"/>
    </source>
</evidence>
<sequence length="403" mass="45178">MENSSSFDNQHFYAVAACESSGDTLGEGLIRSIRKKDPLARFIGVFGPKMKKAAGSNSVQLFDMEELAVMGIGEVLRSLPRILKIRRNLISSLKRIKPLVYIGIDAPDFNLHVELKLKQSGIPTVHYVSPSIWAWRQNRIYKIKAATDMVLSILPFEKDFYDRFDAPCTYVGHRLAKEIPMNVPMNAARLALNFSDEAMKSNQVVGILPGSRVAEIKFLTPEFAEAAYELQRKYPVMRFVSAATTREKAELISKIWQKHAPNIPLTIWVGRSKEVMCASNALIIASGTATLEAMLLNKSMVVCYIVSNITAMIGKHLLKVNMFSLPNLLSGRRIVPELIQDDCTPDNISEEINKIFTSDNRHIFMEFNRLHKLLCMDSDSIAADAVLKVISDRKVSLSDNKQA</sequence>
<comment type="pathway">
    <text evidence="11">Bacterial outer membrane biogenesis; LPS lipid A biosynthesis.</text>
</comment>
<dbReference type="AlphaFoldDB" id="A0A662ZFT1"/>
<organism evidence="12 13">
    <name type="scientific">Ruminobacter amylophilus</name>
    <dbReference type="NCBI Taxonomy" id="867"/>
    <lineage>
        <taxon>Bacteria</taxon>
        <taxon>Pseudomonadati</taxon>
        <taxon>Pseudomonadota</taxon>
        <taxon>Gammaproteobacteria</taxon>
        <taxon>Aeromonadales</taxon>
        <taxon>Succinivibrionaceae</taxon>
        <taxon>Ruminobacter</taxon>
    </lineage>
</organism>
<keyword evidence="6 11" id="KW-0441">Lipid A biosynthesis</keyword>
<keyword evidence="13" id="KW-1185">Reference proteome</keyword>
<dbReference type="GO" id="GO:0009245">
    <property type="term" value="P:lipid A biosynthetic process"/>
    <property type="evidence" value="ECO:0007669"/>
    <property type="project" value="UniProtKB-UniRule"/>
</dbReference>
<keyword evidence="9 11" id="KW-0443">Lipid metabolism</keyword>
<dbReference type="NCBIfam" id="TIGR00215">
    <property type="entry name" value="lpxB"/>
    <property type="match status" value="1"/>
</dbReference>
<comment type="function">
    <text evidence="1 11">Condensation of UDP-2,3-diacylglucosamine and 2,3-diacylglucosamine-1-phosphate to form lipid A disaccharide, a precursor of lipid A, a phosphorylated glycolipid that anchors the lipopolysaccharide to the outer membrane of the cell.</text>
</comment>
<evidence type="ECO:0000256" key="9">
    <source>
        <dbReference type="ARBA" id="ARBA00023098"/>
    </source>
</evidence>
<evidence type="ECO:0000256" key="10">
    <source>
        <dbReference type="ARBA" id="ARBA00048975"/>
    </source>
</evidence>
<dbReference type="PANTHER" id="PTHR30372">
    <property type="entry name" value="LIPID-A-DISACCHARIDE SYNTHASE"/>
    <property type="match status" value="1"/>
</dbReference>
<dbReference type="Proteomes" id="UP000243745">
    <property type="component" value="Unassembled WGS sequence"/>
</dbReference>
<comment type="similarity">
    <text evidence="2 11">Belongs to the LpxB family.</text>
</comment>
<evidence type="ECO:0000256" key="5">
    <source>
        <dbReference type="ARBA" id="ARBA00022516"/>
    </source>
</evidence>
<reference evidence="12 13" key="1">
    <citation type="submission" date="2016-10" db="EMBL/GenBank/DDBJ databases">
        <authorList>
            <person name="Varghese N."/>
            <person name="Submissions S."/>
        </authorList>
    </citation>
    <scope>NUCLEOTIDE SEQUENCE [LARGE SCALE GENOMIC DNA]</scope>
    <source>
        <strain evidence="12 13">DSM 1361</strain>
    </source>
</reference>
<keyword evidence="7 11" id="KW-0328">Glycosyltransferase</keyword>
<keyword evidence="8 11" id="KW-0808">Transferase</keyword>
<dbReference type="PANTHER" id="PTHR30372:SF4">
    <property type="entry name" value="LIPID-A-DISACCHARIDE SYNTHASE, MITOCHONDRIAL-RELATED"/>
    <property type="match status" value="1"/>
</dbReference>
<evidence type="ECO:0000256" key="7">
    <source>
        <dbReference type="ARBA" id="ARBA00022676"/>
    </source>
</evidence>
<gene>
    <name evidence="11" type="primary">lpxB</name>
    <name evidence="12" type="ORF">SAMN02910344_00724</name>
</gene>
<evidence type="ECO:0000256" key="2">
    <source>
        <dbReference type="ARBA" id="ARBA00007868"/>
    </source>
</evidence>
<evidence type="ECO:0000256" key="1">
    <source>
        <dbReference type="ARBA" id="ARBA00002056"/>
    </source>
</evidence>
<protein>
    <recommendedName>
        <fullName evidence="4 11">Lipid-A-disaccharide synthase</fullName>
        <ecNumber evidence="3 11">2.4.1.182</ecNumber>
    </recommendedName>
</protein>
<dbReference type="Pfam" id="PF02684">
    <property type="entry name" value="LpxB"/>
    <property type="match status" value="1"/>
</dbReference>
<evidence type="ECO:0000313" key="13">
    <source>
        <dbReference type="Proteomes" id="UP000243745"/>
    </source>
</evidence>
<dbReference type="EC" id="2.4.1.182" evidence="3 11"/>
<keyword evidence="5 11" id="KW-0444">Lipid biosynthesis</keyword>
<proteinExistence type="inferred from homology"/>
<dbReference type="UniPathway" id="UPA00973"/>
<evidence type="ECO:0000256" key="6">
    <source>
        <dbReference type="ARBA" id="ARBA00022556"/>
    </source>
</evidence>
<dbReference type="SUPFAM" id="SSF53756">
    <property type="entry name" value="UDP-Glycosyltransferase/glycogen phosphorylase"/>
    <property type="match status" value="1"/>
</dbReference>
<evidence type="ECO:0000256" key="11">
    <source>
        <dbReference type="HAMAP-Rule" id="MF_00392"/>
    </source>
</evidence>
<comment type="catalytic activity">
    <reaction evidence="10 11">
        <text>a lipid X + a UDP-2-N,3-O-bis[(3R)-3-hydroxyacyl]-alpha-D-glucosamine = a lipid A disaccharide + UDP + H(+)</text>
        <dbReference type="Rhea" id="RHEA:67828"/>
        <dbReference type="ChEBI" id="CHEBI:15378"/>
        <dbReference type="ChEBI" id="CHEBI:58223"/>
        <dbReference type="ChEBI" id="CHEBI:137748"/>
        <dbReference type="ChEBI" id="CHEBI:176338"/>
        <dbReference type="ChEBI" id="CHEBI:176343"/>
        <dbReference type="EC" id="2.4.1.182"/>
    </reaction>
</comment>
<evidence type="ECO:0000256" key="8">
    <source>
        <dbReference type="ARBA" id="ARBA00022679"/>
    </source>
</evidence>